<comment type="caution">
    <text evidence="1">The sequence shown here is derived from an EMBL/GenBank/DDBJ whole genome shotgun (WGS) entry which is preliminary data.</text>
</comment>
<evidence type="ECO:0000313" key="2">
    <source>
        <dbReference type="Proteomes" id="UP001139011"/>
    </source>
</evidence>
<proteinExistence type="predicted"/>
<name>A0A9X1XG65_9BACL</name>
<dbReference type="EMBL" id="JAIWJX010000002">
    <property type="protein sequence ID" value="MCK6256979.1"/>
    <property type="molecule type" value="Genomic_DNA"/>
</dbReference>
<accession>A0A9X1XG65</accession>
<dbReference type="RefSeq" id="WP_248252559.1">
    <property type="nucleotide sequence ID" value="NZ_JAIWJX010000002.1"/>
</dbReference>
<organism evidence="1 2">
    <name type="scientific">Fictibacillus marinisediminis</name>
    <dbReference type="NCBI Taxonomy" id="2878389"/>
    <lineage>
        <taxon>Bacteria</taxon>
        <taxon>Bacillati</taxon>
        <taxon>Bacillota</taxon>
        <taxon>Bacilli</taxon>
        <taxon>Bacillales</taxon>
        <taxon>Fictibacillaceae</taxon>
        <taxon>Fictibacillus</taxon>
    </lineage>
</organism>
<sequence>MVEVSHSNTYFVLEWETEAFESLATKAGSIEMLKRLDQRRKALEL</sequence>
<evidence type="ECO:0000313" key="1">
    <source>
        <dbReference type="EMBL" id="MCK6256979.1"/>
    </source>
</evidence>
<keyword evidence="2" id="KW-1185">Reference proteome</keyword>
<protein>
    <submittedName>
        <fullName evidence="1">Uncharacterized protein</fullName>
    </submittedName>
</protein>
<dbReference type="Proteomes" id="UP001139011">
    <property type="component" value="Unassembled WGS sequence"/>
</dbReference>
<reference evidence="1" key="1">
    <citation type="submission" date="2021-09" db="EMBL/GenBank/DDBJ databases">
        <title>Genome analysis of Fictibacillus sp. KIGAM418 isolated from marine sediment.</title>
        <authorList>
            <person name="Seo M.-J."/>
            <person name="Cho E.-S."/>
            <person name="Hwang C.Y."/>
        </authorList>
    </citation>
    <scope>NUCLEOTIDE SEQUENCE</scope>
    <source>
        <strain evidence="1">KIGAM418</strain>
    </source>
</reference>
<gene>
    <name evidence="1" type="ORF">LCY76_10265</name>
</gene>
<dbReference type="AlphaFoldDB" id="A0A9X1XG65"/>